<dbReference type="Pfam" id="PF24762">
    <property type="entry name" value="TPR_IF140-IFT172"/>
    <property type="match status" value="1"/>
</dbReference>
<dbReference type="SUPFAM" id="SSF50978">
    <property type="entry name" value="WD40 repeat-like"/>
    <property type="match status" value="1"/>
</dbReference>
<evidence type="ECO:0000313" key="8">
    <source>
        <dbReference type="Proteomes" id="UP001142055"/>
    </source>
</evidence>
<dbReference type="GO" id="GO:0005930">
    <property type="term" value="C:axoneme"/>
    <property type="evidence" value="ECO:0007669"/>
    <property type="project" value="TreeGrafter"/>
</dbReference>
<comment type="caution">
    <text evidence="7">The sequence shown here is derived from an EMBL/GenBank/DDBJ whole genome shotgun (WGS) entry which is preliminary data.</text>
</comment>
<dbReference type="GO" id="GO:0035721">
    <property type="term" value="P:intraciliary retrograde transport"/>
    <property type="evidence" value="ECO:0007669"/>
    <property type="project" value="TreeGrafter"/>
</dbReference>
<keyword evidence="5" id="KW-0966">Cell projection</keyword>
<keyword evidence="3" id="KW-0677">Repeat</keyword>
<keyword evidence="4" id="KW-0969">Cilium</keyword>
<evidence type="ECO:0000256" key="4">
    <source>
        <dbReference type="ARBA" id="ARBA00023069"/>
    </source>
</evidence>
<sequence>MNGKANQLAILQTDKQCVMYRLTTTTKIETSFNDVKWAPSQAAFLHLDALWLIDLTSSDNSLTFDIYPMKTNGTSSKLITKLNGKFNQLEISKYVQIDDKLYCAMIHSKGIMLCHFTISMNDVDCVKISHYEGFKITKLISNCNNDRIAFCTDKNVIYVIEGDHESTWPVKSQLEIQTISFDPNMDRTLCIITETIIIILYLVPNEKLLMVLECISTKSFASAVSIAIPNVYMVDRGSLYIKESIELRRIEEYRETITSMFQLDRKEFVKQLHQCQFDDKNMWMTLAKRCLHQGDIESAIYCAAKNGDARLVRALRHEMAVKGKHVDALLAINLNLTVEGERLLKDDPNELSRLYQLQNEWNDAFYHADKIQIKSSHYDYARHLEGEHKINEAIKYYELSGNVLEIPRMLFETGNISQLEDYCLKSRKKIQNLQVW</sequence>
<evidence type="ECO:0000256" key="3">
    <source>
        <dbReference type="ARBA" id="ARBA00022737"/>
    </source>
</evidence>
<evidence type="ECO:0000256" key="5">
    <source>
        <dbReference type="ARBA" id="ARBA00023273"/>
    </source>
</evidence>
<dbReference type="GO" id="GO:0036064">
    <property type="term" value="C:ciliary basal body"/>
    <property type="evidence" value="ECO:0007669"/>
    <property type="project" value="TreeGrafter"/>
</dbReference>
<keyword evidence="2" id="KW-0853">WD repeat</keyword>
<protein>
    <recommendedName>
        <fullName evidence="6">IF140/IFT172/WDR19 TPR domain-containing protein</fullName>
    </recommendedName>
</protein>
<evidence type="ECO:0000256" key="2">
    <source>
        <dbReference type="ARBA" id="ARBA00022574"/>
    </source>
</evidence>
<dbReference type="Proteomes" id="UP001142055">
    <property type="component" value="Chromosome 1"/>
</dbReference>
<dbReference type="InterPro" id="IPR036322">
    <property type="entry name" value="WD40_repeat_dom_sf"/>
</dbReference>
<dbReference type="GO" id="GO:0030991">
    <property type="term" value="C:intraciliary transport particle A"/>
    <property type="evidence" value="ECO:0007669"/>
    <property type="project" value="TreeGrafter"/>
</dbReference>
<evidence type="ECO:0000259" key="6">
    <source>
        <dbReference type="Pfam" id="PF24762"/>
    </source>
</evidence>
<organism evidence="7 8">
    <name type="scientific">Blomia tropicalis</name>
    <name type="common">Mite</name>
    <dbReference type="NCBI Taxonomy" id="40697"/>
    <lineage>
        <taxon>Eukaryota</taxon>
        <taxon>Metazoa</taxon>
        <taxon>Ecdysozoa</taxon>
        <taxon>Arthropoda</taxon>
        <taxon>Chelicerata</taxon>
        <taxon>Arachnida</taxon>
        <taxon>Acari</taxon>
        <taxon>Acariformes</taxon>
        <taxon>Sarcoptiformes</taxon>
        <taxon>Astigmata</taxon>
        <taxon>Glycyphagoidea</taxon>
        <taxon>Echimyopodidae</taxon>
        <taxon>Blomia</taxon>
    </lineage>
</organism>
<reference evidence="7" key="1">
    <citation type="submission" date="2022-12" db="EMBL/GenBank/DDBJ databases">
        <title>Genome assemblies of Blomia tropicalis.</title>
        <authorList>
            <person name="Cui Y."/>
        </authorList>
    </citation>
    <scope>NUCLEOTIDE SEQUENCE</scope>
    <source>
        <tissue evidence="7">Adult mites</tissue>
    </source>
</reference>
<accession>A0A9Q0MA99</accession>
<dbReference type="PANTHER" id="PTHR15722">
    <property type="entry name" value="IFT140/172-RELATED"/>
    <property type="match status" value="1"/>
</dbReference>
<dbReference type="PANTHER" id="PTHR15722:SF7">
    <property type="entry name" value="INTRAFLAGELLAR TRANSPORT PROTEIN 140 HOMOLOG"/>
    <property type="match status" value="1"/>
</dbReference>
<dbReference type="EMBL" id="JAPWDV010000001">
    <property type="protein sequence ID" value="KAJ6222181.1"/>
    <property type="molecule type" value="Genomic_DNA"/>
</dbReference>
<dbReference type="AlphaFoldDB" id="A0A9Q0MA99"/>
<name>A0A9Q0MA99_BLOTA</name>
<feature type="domain" description="IF140/IFT172/WDR19 TPR" evidence="6">
    <location>
        <begin position="277"/>
        <end position="429"/>
    </location>
</feature>
<evidence type="ECO:0000313" key="7">
    <source>
        <dbReference type="EMBL" id="KAJ6222181.1"/>
    </source>
</evidence>
<proteinExistence type="predicted"/>
<comment type="subcellular location">
    <subcellularLocation>
        <location evidence="1">Cell projection</location>
        <location evidence="1">Cilium</location>
    </subcellularLocation>
</comment>
<gene>
    <name evidence="7" type="ORF">RDWZM_000726</name>
</gene>
<dbReference type="InterPro" id="IPR056168">
    <property type="entry name" value="TPR_IF140/IFT172/WDR19"/>
</dbReference>
<evidence type="ECO:0000256" key="1">
    <source>
        <dbReference type="ARBA" id="ARBA00004138"/>
    </source>
</evidence>
<keyword evidence="8" id="KW-1185">Reference proteome</keyword>